<reference evidence="1" key="1">
    <citation type="submission" date="2022-11" db="EMBL/GenBank/DDBJ databases">
        <title>Genomic repertoires linked with pathogenic potency of arthritogenic Prevotella copri isolated from the gut of rheumatoid arthritis patients.</title>
        <authorList>
            <person name="Nii T."/>
            <person name="Maeda Y."/>
            <person name="Motooka D."/>
            <person name="Naito M."/>
            <person name="Matsumoto Y."/>
            <person name="Ogawa T."/>
            <person name="Oguro-Igashira E."/>
            <person name="Kishikawa T."/>
            <person name="Yamashita M."/>
            <person name="Koizumi S."/>
            <person name="Kurakawa T."/>
            <person name="Okumura R."/>
            <person name="Kayama H."/>
            <person name="Murakami M."/>
            <person name="Sakaguchi T."/>
            <person name="Das B."/>
            <person name="Nakamura S."/>
            <person name="Okada Y."/>
            <person name="Kumanogoh A."/>
            <person name="Takeda K."/>
        </authorList>
    </citation>
    <scope>NUCLEOTIDE SEQUENCE</scope>
    <source>
        <strain evidence="1">N016-13</strain>
    </source>
</reference>
<evidence type="ECO:0000313" key="2">
    <source>
        <dbReference type="Proteomes" id="UP001209074"/>
    </source>
</evidence>
<accession>A0AAW5TRA5</accession>
<gene>
    <name evidence="1" type="ORF">ONT05_08515</name>
</gene>
<comment type="caution">
    <text evidence="1">The sequence shown here is derived from an EMBL/GenBank/DDBJ whole genome shotgun (WGS) entry which is preliminary data.</text>
</comment>
<sequence>MEEKPSLLIIADDDLSYGIDKGYYSDLSNAIKLNNLAVYPLNKVPSLKDKEICLSEKPIGDGEDVYLRNPYANYYVSMKDSNILNTFIETKSYAIKEVLVKMGAKDIVLKESVHDKNTSRYEVNNEMGINVVKAKINGNYLNEITVDMKSSIESHDPNRKPKTYQEIVDFMVSHGLSNDSKLLLLAERLKTDGRISGIEKYEVTYCSEIASALKIAASIDYKMFSDNLDFSVEHNNVHIIKKSLEINFG</sequence>
<dbReference type="AlphaFoldDB" id="A0AAW5TRA5"/>
<evidence type="ECO:0000313" key="1">
    <source>
        <dbReference type="EMBL" id="MCW4093599.1"/>
    </source>
</evidence>
<dbReference type="RefSeq" id="WP_264960215.1">
    <property type="nucleotide sequence ID" value="NZ_JAPDUQ010000004.1"/>
</dbReference>
<name>A0AAW5TRA5_9BACT</name>
<protein>
    <submittedName>
        <fullName evidence="1">Uncharacterized protein</fullName>
    </submittedName>
</protein>
<dbReference type="Proteomes" id="UP001209074">
    <property type="component" value="Unassembled WGS sequence"/>
</dbReference>
<dbReference type="EMBL" id="JAPDUS010000013">
    <property type="protein sequence ID" value="MCW4093599.1"/>
    <property type="molecule type" value="Genomic_DNA"/>
</dbReference>
<organism evidence="1 2">
    <name type="scientific">Segatella copri</name>
    <dbReference type="NCBI Taxonomy" id="165179"/>
    <lineage>
        <taxon>Bacteria</taxon>
        <taxon>Pseudomonadati</taxon>
        <taxon>Bacteroidota</taxon>
        <taxon>Bacteroidia</taxon>
        <taxon>Bacteroidales</taxon>
        <taxon>Prevotellaceae</taxon>
        <taxon>Segatella</taxon>
    </lineage>
</organism>
<proteinExistence type="predicted"/>